<organism evidence="1">
    <name type="scientific">marine sediment metagenome</name>
    <dbReference type="NCBI Taxonomy" id="412755"/>
    <lineage>
        <taxon>unclassified sequences</taxon>
        <taxon>metagenomes</taxon>
        <taxon>ecological metagenomes</taxon>
    </lineage>
</organism>
<proteinExistence type="predicted"/>
<name>A0A0F9UHN5_9ZZZZ</name>
<gene>
    <name evidence="1" type="ORF">LCGC14_0264010</name>
</gene>
<protein>
    <submittedName>
        <fullName evidence="1">Uncharacterized protein</fullName>
    </submittedName>
</protein>
<evidence type="ECO:0000313" key="1">
    <source>
        <dbReference type="EMBL" id="KKN86842.1"/>
    </source>
</evidence>
<sequence length="65" mass="7158">MGTVLLNEEKTNRTDFRGAASELLAAGQFLKIETTPAGVEMLNAQVPVGKKWTIRVWVNIVETDV</sequence>
<accession>A0A0F9UHN5</accession>
<comment type="caution">
    <text evidence="1">The sequence shown here is derived from an EMBL/GenBank/DDBJ whole genome shotgun (WGS) entry which is preliminary data.</text>
</comment>
<dbReference type="AlphaFoldDB" id="A0A0F9UHN5"/>
<dbReference type="EMBL" id="LAZR01000143">
    <property type="protein sequence ID" value="KKN86842.1"/>
    <property type="molecule type" value="Genomic_DNA"/>
</dbReference>
<reference evidence="1" key="1">
    <citation type="journal article" date="2015" name="Nature">
        <title>Complex archaea that bridge the gap between prokaryotes and eukaryotes.</title>
        <authorList>
            <person name="Spang A."/>
            <person name="Saw J.H."/>
            <person name="Jorgensen S.L."/>
            <person name="Zaremba-Niedzwiedzka K."/>
            <person name="Martijn J."/>
            <person name="Lind A.E."/>
            <person name="van Eijk R."/>
            <person name="Schleper C."/>
            <person name="Guy L."/>
            <person name="Ettema T.J."/>
        </authorList>
    </citation>
    <scope>NUCLEOTIDE SEQUENCE</scope>
</reference>